<keyword evidence="3" id="KW-1185">Reference proteome</keyword>
<dbReference type="AlphaFoldDB" id="A0A137NVY4"/>
<accession>A0A137NVY4</accession>
<dbReference type="Proteomes" id="UP000070444">
    <property type="component" value="Unassembled WGS sequence"/>
</dbReference>
<name>A0A137NVY4_CONC2</name>
<protein>
    <submittedName>
        <fullName evidence="2">Uncharacterized protein</fullName>
    </submittedName>
</protein>
<reference evidence="2 3" key="1">
    <citation type="journal article" date="2015" name="Genome Biol. Evol.">
        <title>Phylogenomic analyses indicate that early fungi evolved digesting cell walls of algal ancestors of land plants.</title>
        <authorList>
            <person name="Chang Y."/>
            <person name="Wang S."/>
            <person name="Sekimoto S."/>
            <person name="Aerts A.L."/>
            <person name="Choi C."/>
            <person name="Clum A."/>
            <person name="LaButti K.M."/>
            <person name="Lindquist E.A."/>
            <person name="Yee Ngan C."/>
            <person name="Ohm R.A."/>
            <person name="Salamov A.A."/>
            <person name="Grigoriev I.V."/>
            <person name="Spatafora J.W."/>
            <person name="Berbee M.L."/>
        </authorList>
    </citation>
    <scope>NUCLEOTIDE SEQUENCE [LARGE SCALE GENOMIC DNA]</scope>
    <source>
        <strain evidence="2 3">NRRL 28638</strain>
    </source>
</reference>
<feature type="chain" id="PRO_5007294175" evidence="1">
    <location>
        <begin position="21"/>
        <end position="91"/>
    </location>
</feature>
<dbReference type="EMBL" id="KQ964685">
    <property type="protein sequence ID" value="KXN66838.1"/>
    <property type="molecule type" value="Genomic_DNA"/>
</dbReference>
<evidence type="ECO:0000256" key="1">
    <source>
        <dbReference type="SAM" id="SignalP"/>
    </source>
</evidence>
<sequence>MKLNFIILNFLLSSVMSSNAEDYQNLVGKKFIESSNESSFSKSDSNLVFESELPTNRRIKKPGYGHTCDFDEDRLEITIDKEGIVKGVRNG</sequence>
<feature type="signal peptide" evidence="1">
    <location>
        <begin position="1"/>
        <end position="20"/>
    </location>
</feature>
<proteinExistence type="predicted"/>
<gene>
    <name evidence="2" type="ORF">CONCODRAFT_80379</name>
</gene>
<dbReference type="OrthoDB" id="10013825at2759"/>
<keyword evidence="1" id="KW-0732">Signal</keyword>
<evidence type="ECO:0000313" key="2">
    <source>
        <dbReference type="EMBL" id="KXN66838.1"/>
    </source>
</evidence>
<organism evidence="2 3">
    <name type="scientific">Conidiobolus coronatus (strain ATCC 28846 / CBS 209.66 / NRRL 28638)</name>
    <name type="common">Delacroixia coronata</name>
    <dbReference type="NCBI Taxonomy" id="796925"/>
    <lineage>
        <taxon>Eukaryota</taxon>
        <taxon>Fungi</taxon>
        <taxon>Fungi incertae sedis</taxon>
        <taxon>Zoopagomycota</taxon>
        <taxon>Entomophthoromycotina</taxon>
        <taxon>Entomophthoromycetes</taxon>
        <taxon>Entomophthorales</taxon>
        <taxon>Ancylistaceae</taxon>
        <taxon>Conidiobolus</taxon>
    </lineage>
</organism>
<evidence type="ECO:0000313" key="3">
    <source>
        <dbReference type="Proteomes" id="UP000070444"/>
    </source>
</evidence>
<dbReference type="Gene3D" id="3.30.10.10">
    <property type="entry name" value="Trypsin Inhibitor V, subunit A"/>
    <property type="match status" value="1"/>
</dbReference>